<dbReference type="GO" id="GO:0004111">
    <property type="term" value="F:creatine kinase activity"/>
    <property type="evidence" value="ECO:0007669"/>
    <property type="project" value="InterPro"/>
</dbReference>
<dbReference type="GO" id="GO:0005524">
    <property type="term" value="F:ATP binding"/>
    <property type="evidence" value="ECO:0007669"/>
    <property type="project" value="UniProtKB-UniRule"/>
</dbReference>
<dbReference type="InterPro" id="IPR014746">
    <property type="entry name" value="Gln_synth/guanido_kin_cat_dom"/>
</dbReference>
<keyword evidence="9" id="KW-1185">Reference proteome</keyword>
<dbReference type="PANTHER" id="PTHR11547">
    <property type="entry name" value="ARGININE OR CREATINE KINASE"/>
    <property type="match status" value="1"/>
</dbReference>
<dbReference type="InterPro" id="IPR022414">
    <property type="entry name" value="ATP-guanido_PTrfase_cat"/>
</dbReference>
<evidence type="ECO:0000256" key="1">
    <source>
        <dbReference type="ARBA" id="ARBA00022679"/>
    </source>
</evidence>
<dbReference type="Gene3D" id="3.30.590.10">
    <property type="entry name" value="Glutamine synthetase/guanido kinase, catalytic domain"/>
    <property type="match status" value="1"/>
</dbReference>
<evidence type="ECO:0000256" key="4">
    <source>
        <dbReference type="ARBA" id="ARBA00022840"/>
    </source>
</evidence>
<proteinExistence type="inferred from homology"/>
<gene>
    <name evidence="8" type="ORF">LSH36_258g03000</name>
</gene>
<organism evidence="8 9">
    <name type="scientific">Paralvinella palmiformis</name>
    <dbReference type="NCBI Taxonomy" id="53620"/>
    <lineage>
        <taxon>Eukaryota</taxon>
        <taxon>Metazoa</taxon>
        <taxon>Spiralia</taxon>
        <taxon>Lophotrochozoa</taxon>
        <taxon>Annelida</taxon>
        <taxon>Polychaeta</taxon>
        <taxon>Sedentaria</taxon>
        <taxon>Canalipalpata</taxon>
        <taxon>Terebellida</taxon>
        <taxon>Terebelliformia</taxon>
        <taxon>Alvinellidae</taxon>
        <taxon>Paralvinella</taxon>
    </lineage>
</organism>
<comment type="caution">
    <text evidence="8">The sequence shown here is derived from an EMBL/GenBank/DDBJ whole genome shotgun (WGS) entry which is preliminary data.</text>
</comment>
<evidence type="ECO:0000256" key="5">
    <source>
        <dbReference type="PROSITE-ProRule" id="PRU00843"/>
    </source>
</evidence>
<accession>A0AAD9JKH5</accession>
<feature type="binding site" evidence="5">
    <location>
        <position position="200"/>
    </location>
    <ligand>
        <name>ATP</name>
        <dbReference type="ChEBI" id="CHEBI:30616"/>
    </ligand>
</feature>
<evidence type="ECO:0000259" key="7">
    <source>
        <dbReference type="PROSITE" id="PS51510"/>
    </source>
</evidence>
<dbReference type="Proteomes" id="UP001208570">
    <property type="component" value="Unassembled WGS sequence"/>
</dbReference>
<keyword evidence="3 5" id="KW-0418">Kinase</keyword>
<keyword evidence="4 5" id="KW-0067">ATP-binding</keyword>
<dbReference type="AlphaFoldDB" id="A0AAD9JKH5"/>
<dbReference type="PROSITE" id="PS51510">
    <property type="entry name" value="PHOSPHAGEN_KINASE_C"/>
    <property type="match status" value="1"/>
</dbReference>
<evidence type="ECO:0000313" key="8">
    <source>
        <dbReference type="EMBL" id="KAK2154756.1"/>
    </source>
</evidence>
<dbReference type="PROSITE" id="PS00112">
    <property type="entry name" value="PHOSPHAGEN_KINASE"/>
    <property type="match status" value="1"/>
</dbReference>
<feature type="domain" description="Phosphagen kinase C-terminal" evidence="7">
    <location>
        <begin position="90"/>
        <end position="329"/>
    </location>
</feature>
<dbReference type="GO" id="GO:0005615">
    <property type="term" value="C:extracellular space"/>
    <property type="evidence" value="ECO:0007669"/>
    <property type="project" value="TreeGrafter"/>
</dbReference>
<feature type="binding site" evidence="5">
    <location>
        <begin position="93"/>
        <end position="97"/>
    </location>
    <ligand>
        <name>ATP</name>
        <dbReference type="ChEBI" id="CHEBI:30616"/>
    </ligand>
</feature>
<feature type="binding site" evidence="5">
    <location>
        <begin position="251"/>
        <end position="255"/>
    </location>
    <ligand>
        <name>ATP</name>
        <dbReference type="ChEBI" id="CHEBI:30616"/>
    </ligand>
</feature>
<dbReference type="PANTHER" id="PTHR11547:SF64">
    <property type="entry name" value="CHROMOSOME UNDETERMINED SCAFFOLD_51, WHOLE GENOME SHOTGUN SEQUENCE"/>
    <property type="match status" value="1"/>
</dbReference>
<evidence type="ECO:0000256" key="3">
    <source>
        <dbReference type="ARBA" id="ARBA00022777"/>
    </source>
</evidence>
<dbReference type="EMBL" id="JAODUP010000258">
    <property type="protein sequence ID" value="KAK2154756.1"/>
    <property type="molecule type" value="Genomic_DNA"/>
</dbReference>
<protein>
    <recommendedName>
        <fullName evidence="7">Phosphagen kinase C-terminal domain-containing protein</fullName>
    </recommendedName>
</protein>
<keyword evidence="1 5" id="KW-0808">Transferase</keyword>
<dbReference type="Pfam" id="PF00217">
    <property type="entry name" value="ATP-gua_Ptrans"/>
    <property type="match status" value="1"/>
</dbReference>
<sequence length="332" mass="38031">MLMEIELSLPDPDQQNLEEMKKMIEDNKYTSFVANYLREHKDEVEKLAKMQTKFEARWKDMIVTDLNAIPKRIVGGDLLDLQVSDACKKRIVSARCRFARNLSNFAFPTFISNEDRLGVEKELMSALSKLTGDLAGSYTKMEDIPPEKQEEMVKNHQLFHNKDHFLEMGKFFRDWPKGRGVFMSHDGTVMVWVGEEDHIRCMSLEKGSDISSCYNKATRMLEHLDKYIGLAHHKDFGWLTSCPTNVGTGMRASVHISLPRLKAHKNIDEIKAFCKSHDLDFRGIGGENTGFEGDVFDVSNRRRYDVACKDAITDVINGLNLLMDMEQSLPEP</sequence>
<feature type="binding site" evidence="5">
    <location>
        <position position="156"/>
    </location>
    <ligand>
        <name>ATP</name>
        <dbReference type="ChEBI" id="CHEBI:30616"/>
    </ligand>
</feature>
<keyword evidence="2 5" id="KW-0547">Nucleotide-binding</keyword>
<evidence type="ECO:0000313" key="9">
    <source>
        <dbReference type="Proteomes" id="UP001208570"/>
    </source>
</evidence>
<dbReference type="SUPFAM" id="SSF55931">
    <property type="entry name" value="Glutamine synthetase/guanido kinase"/>
    <property type="match status" value="1"/>
</dbReference>
<reference evidence="8" key="1">
    <citation type="journal article" date="2023" name="Mol. Biol. Evol.">
        <title>Third-Generation Sequencing Reveals the Adaptive Role of the Epigenome in Three Deep-Sea Polychaetes.</title>
        <authorList>
            <person name="Perez M."/>
            <person name="Aroh O."/>
            <person name="Sun Y."/>
            <person name="Lan Y."/>
            <person name="Juniper S.K."/>
            <person name="Young C.R."/>
            <person name="Angers B."/>
            <person name="Qian P.Y."/>
        </authorList>
    </citation>
    <scope>NUCLEOTIDE SEQUENCE</scope>
    <source>
        <strain evidence="8">P08H-3</strain>
    </source>
</reference>
<dbReference type="InterPro" id="IPR000749">
    <property type="entry name" value="ATP-guanido_PTrfase"/>
</dbReference>
<comment type="similarity">
    <text evidence="5 6">Belongs to the ATP:guanido phosphotransferase family.</text>
</comment>
<dbReference type="InterPro" id="IPR022415">
    <property type="entry name" value="ATP-guanido_PTrfase_AS"/>
</dbReference>
<feature type="binding site" evidence="5">
    <location>
        <begin position="282"/>
        <end position="287"/>
    </location>
    <ligand>
        <name>ATP</name>
        <dbReference type="ChEBI" id="CHEBI:30616"/>
    </ligand>
</feature>
<dbReference type="GO" id="GO:0046314">
    <property type="term" value="P:phosphocreatine biosynthetic process"/>
    <property type="evidence" value="ECO:0007669"/>
    <property type="project" value="InterPro"/>
</dbReference>
<name>A0AAD9JKH5_9ANNE</name>
<evidence type="ECO:0000256" key="6">
    <source>
        <dbReference type="RuleBase" id="RU000505"/>
    </source>
</evidence>
<evidence type="ECO:0000256" key="2">
    <source>
        <dbReference type="ARBA" id="ARBA00022741"/>
    </source>
</evidence>